<accession>A9PCV2</accession>
<dbReference type="EMBL" id="EF146107">
    <property type="protein sequence ID" value="ABK94205.1"/>
    <property type="molecule type" value="mRNA"/>
</dbReference>
<organism evidence="1">
    <name type="scientific">Populus trichocarpa</name>
    <name type="common">Western balsam poplar</name>
    <name type="synonym">Populus balsamifera subsp. trichocarpa</name>
    <dbReference type="NCBI Taxonomy" id="3694"/>
    <lineage>
        <taxon>Eukaryota</taxon>
        <taxon>Viridiplantae</taxon>
        <taxon>Streptophyta</taxon>
        <taxon>Embryophyta</taxon>
        <taxon>Tracheophyta</taxon>
        <taxon>Spermatophyta</taxon>
        <taxon>Magnoliopsida</taxon>
        <taxon>eudicotyledons</taxon>
        <taxon>Gunneridae</taxon>
        <taxon>Pentapetalae</taxon>
        <taxon>rosids</taxon>
        <taxon>fabids</taxon>
        <taxon>Malpighiales</taxon>
        <taxon>Salicaceae</taxon>
        <taxon>Saliceae</taxon>
        <taxon>Populus</taxon>
    </lineage>
</organism>
<dbReference type="AlphaFoldDB" id="A9PCV2"/>
<proteinExistence type="evidence at transcript level"/>
<sequence>MKLQKANEELGSMFPLFNEFSGSGNALERVLALEIELAEALQAKKRSSILFQSSFFKQHSDEEAVFKSFRDINELIKDMLELKGRYTTVETQLKEMHDRYSQLSLQFAEVEGERQKLTMTLKNVRASKKALCLNRSSSASLGDHSS</sequence>
<dbReference type="ExpressionAtlas" id="A9PCV2">
    <property type="expression patterns" value="baseline and differential"/>
</dbReference>
<dbReference type="PANTHER" id="PTHR34452:SF1">
    <property type="entry name" value="SPORULATION-SPECIFIC PROTEIN"/>
    <property type="match status" value="1"/>
</dbReference>
<protein>
    <recommendedName>
        <fullName evidence="2">RING-type E3 ubiquitin transferase</fullName>
    </recommendedName>
</protein>
<evidence type="ECO:0008006" key="2">
    <source>
        <dbReference type="Google" id="ProtNLM"/>
    </source>
</evidence>
<name>A9PCV2_POPTR</name>
<evidence type="ECO:0000313" key="1">
    <source>
        <dbReference type="EMBL" id="ABK94205.1"/>
    </source>
</evidence>
<dbReference type="PANTHER" id="PTHR34452">
    <property type="entry name" value="MYOSIN HEAVY CHAIN-RELATED PROTEIN"/>
    <property type="match status" value="1"/>
</dbReference>
<reference evidence="1" key="1">
    <citation type="journal article" date="2008" name="BMC Genomics">
        <title>Analysis of 4,664 high-quality sequence-finished poplar full-length cDNA clones and their utility for the discovery of genes responding to insect feeding.</title>
        <authorList>
            <person name="Ralph S.G."/>
            <person name="Chun H.J."/>
            <person name="Cooper D."/>
            <person name="Kirkpatrick R."/>
            <person name="Kolosova N."/>
            <person name="Gunter L."/>
            <person name="Tuskan G.A."/>
            <person name="Douglas C.J."/>
            <person name="Holt R.A."/>
            <person name="Jones S.J."/>
            <person name="Marra M.A."/>
            <person name="Bohlmann J."/>
        </authorList>
    </citation>
    <scope>NUCLEOTIDE SEQUENCE</scope>
    <source>
        <tissue evidence="1">Phloem and cambium</tissue>
    </source>
</reference>
<dbReference type="HOGENOM" id="CLU_236600_0_0_1"/>